<protein>
    <recommendedName>
        <fullName evidence="11">G-protein coupled receptors family 1 profile domain-containing protein</fullName>
    </recommendedName>
</protein>
<proteinExistence type="inferred from homology"/>
<feature type="transmembrane region" description="Helical" evidence="10">
    <location>
        <begin position="282"/>
        <end position="304"/>
    </location>
</feature>
<evidence type="ECO:0000256" key="4">
    <source>
        <dbReference type="ARBA" id="ARBA00022989"/>
    </source>
</evidence>
<dbReference type="EMBL" id="RQTK01000125">
    <property type="protein sequence ID" value="RUS86893.1"/>
    <property type="molecule type" value="Genomic_DNA"/>
</dbReference>
<dbReference type="CDD" id="cd00637">
    <property type="entry name" value="7tm_classA_rhodopsin-like"/>
    <property type="match status" value="1"/>
</dbReference>
<keyword evidence="6 10" id="KW-0472">Membrane</keyword>
<name>A0A433TZ79_ELYCH</name>
<evidence type="ECO:0000256" key="7">
    <source>
        <dbReference type="ARBA" id="ARBA00023170"/>
    </source>
</evidence>
<dbReference type="GO" id="GO:0005886">
    <property type="term" value="C:plasma membrane"/>
    <property type="evidence" value="ECO:0007669"/>
    <property type="project" value="UniProtKB-SubCell"/>
</dbReference>
<dbReference type="PRINTS" id="PR00237">
    <property type="entry name" value="GPCRRHODOPSN"/>
</dbReference>
<feature type="transmembrane region" description="Helical" evidence="10">
    <location>
        <begin position="179"/>
        <end position="203"/>
    </location>
</feature>
<dbReference type="PROSITE" id="PS50262">
    <property type="entry name" value="G_PROTEIN_RECEP_F1_2"/>
    <property type="match status" value="1"/>
</dbReference>
<feature type="transmembrane region" description="Helical" evidence="10">
    <location>
        <begin position="61"/>
        <end position="83"/>
    </location>
</feature>
<dbReference type="InterPro" id="IPR000276">
    <property type="entry name" value="GPCR_Rhodpsn"/>
</dbReference>
<keyword evidence="8 9" id="KW-0807">Transducer</keyword>
<feature type="transmembrane region" description="Helical" evidence="10">
    <location>
        <begin position="25"/>
        <end position="49"/>
    </location>
</feature>
<dbReference type="SUPFAM" id="SSF81321">
    <property type="entry name" value="Family A G protein-coupled receptor-like"/>
    <property type="match status" value="1"/>
</dbReference>
<feature type="domain" description="G-protein coupled receptors family 1 profile" evidence="11">
    <location>
        <begin position="39"/>
        <end position="301"/>
    </location>
</feature>
<keyword evidence="3 9" id="KW-0812">Transmembrane</keyword>
<feature type="transmembrane region" description="Helical" evidence="10">
    <location>
        <begin position="103"/>
        <end position="125"/>
    </location>
</feature>
<dbReference type="Gene3D" id="1.20.1070.10">
    <property type="entry name" value="Rhodopsin 7-helix transmembrane proteins"/>
    <property type="match status" value="1"/>
</dbReference>
<evidence type="ECO:0000256" key="8">
    <source>
        <dbReference type="ARBA" id="ARBA00023224"/>
    </source>
</evidence>
<evidence type="ECO:0000256" key="1">
    <source>
        <dbReference type="ARBA" id="ARBA00004651"/>
    </source>
</evidence>
<comment type="similarity">
    <text evidence="9">Belongs to the G-protein coupled receptor 1 family.</text>
</comment>
<keyword evidence="5 9" id="KW-0297">G-protein coupled receptor</keyword>
<evidence type="ECO:0000256" key="2">
    <source>
        <dbReference type="ARBA" id="ARBA00022475"/>
    </source>
</evidence>
<dbReference type="InterPro" id="IPR050569">
    <property type="entry name" value="TAAR"/>
</dbReference>
<sequence length="344" mass="38294">MENTSEAPAPLEEEDTTIRAIDLGMFFIALSLALFILAANLSTILAIWLTPGLRTMANSYVCSLACADLVVGAVCVLLAIYLLPPFRVGWFDKYEVMCSLLNGLNIGMTVVSAFSMTLIAVDRYIYITKPYFYQRKINFRVIGVSVTSVWLAGLVVAFLPQFIATYHPQCHITGRLPVWYLFYLCTFCYILTCAVNIALYSIILQVAHKQRKAVVAIRASVQTPEPGDGSRANSRGPKQIISKGSMKSIKFFLTVFGCFFCCITPMVLILALDIYVPVPAPIYRLFNVLALINSAMNFLIYAGMNAQFRRAIVRTSPLCRGCAWIFCHSRMKNSGVEVETTTAW</sequence>
<evidence type="ECO:0000256" key="10">
    <source>
        <dbReference type="SAM" id="Phobius"/>
    </source>
</evidence>
<feature type="transmembrane region" description="Helical" evidence="10">
    <location>
        <begin position="251"/>
        <end position="276"/>
    </location>
</feature>
<organism evidence="12 13">
    <name type="scientific">Elysia chlorotica</name>
    <name type="common">Eastern emerald elysia</name>
    <name type="synonym">Sea slug</name>
    <dbReference type="NCBI Taxonomy" id="188477"/>
    <lineage>
        <taxon>Eukaryota</taxon>
        <taxon>Metazoa</taxon>
        <taxon>Spiralia</taxon>
        <taxon>Lophotrochozoa</taxon>
        <taxon>Mollusca</taxon>
        <taxon>Gastropoda</taxon>
        <taxon>Heterobranchia</taxon>
        <taxon>Euthyneura</taxon>
        <taxon>Panpulmonata</taxon>
        <taxon>Sacoglossa</taxon>
        <taxon>Placobranchoidea</taxon>
        <taxon>Plakobranchidae</taxon>
        <taxon>Elysia</taxon>
    </lineage>
</organism>
<dbReference type="PANTHER" id="PTHR24249">
    <property type="entry name" value="HISTAMINE RECEPTOR-RELATED G-PROTEIN COUPLED RECEPTOR"/>
    <property type="match status" value="1"/>
</dbReference>
<evidence type="ECO:0000256" key="6">
    <source>
        <dbReference type="ARBA" id="ARBA00023136"/>
    </source>
</evidence>
<comment type="subcellular location">
    <subcellularLocation>
        <location evidence="1">Cell membrane</location>
        <topology evidence="1">Multi-pass membrane protein</topology>
    </subcellularLocation>
</comment>
<dbReference type="AlphaFoldDB" id="A0A433TZ79"/>
<dbReference type="PROSITE" id="PS00237">
    <property type="entry name" value="G_PROTEIN_RECEP_F1_1"/>
    <property type="match status" value="1"/>
</dbReference>
<keyword evidence="2" id="KW-1003">Cell membrane</keyword>
<keyword evidence="7 9" id="KW-0675">Receptor</keyword>
<evidence type="ECO:0000313" key="13">
    <source>
        <dbReference type="Proteomes" id="UP000271974"/>
    </source>
</evidence>
<feature type="transmembrane region" description="Helical" evidence="10">
    <location>
        <begin position="137"/>
        <end position="159"/>
    </location>
</feature>
<gene>
    <name evidence="12" type="ORF">EGW08_005372</name>
</gene>
<accession>A0A433TZ79</accession>
<evidence type="ECO:0000256" key="3">
    <source>
        <dbReference type="ARBA" id="ARBA00022692"/>
    </source>
</evidence>
<evidence type="ECO:0000259" key="11">
    <source>
        <dbReference type="PROSITE" id="PS50262"/>
    </source>
</evidence>
<keyword evidence="13" id="KW-1185">Reference proteome</keyword>
<evidence type="ECO:0000256" key="5">
    <source>
        <dbReference type="ARBA" id="ARBA00023040"/>
    </source>
</evidence>
<dbReference type="GO" id="GO:0004930">
    <property type="term" value="F:G protein-coupled receptor activity"/>
    <property type="evidence" value="ECO:0007669"/>
    <property type="project" value="UniProtKB-KW"/>
</dbReference>
<keyword evidence="4 10" id="KW-1133">Transmembrane helix</keyword>
<dbReference type="Pfam" id="PF00001">
    <property type="entry name" value="7tm_1"/>
    <property type="match status" value="1"/>
</dbReference>
<evidence type="ECO:0000256" key="9">
    <source>
        <dbReference type="RuleBase" id="RU000688"/>
    </source>
</evidence>
<dbReference type="OrthoDB" id="6147740at2759"/>
<dbReference type="InterPro" id="IPR017452">
    <property type="entry name" value="GPCR_Rhodpsn_7TM"/>
</dbReference>
<dbReference type="STRING" id="188477.A0A433TZ79"/>
<comment type="caution">
    <text evidence="12">The sequence shown here is derived from an EMBL/GenBank/DDBJ whole genome shotgun (WGS) entry which is preliminary data.</text>
</comment>
<dbReference type="Proteomes" id="UP000271974">
    <property type="component" value="Unassembled WGS sequence"/>
</dbReference>
<evidence type="ECO:0000313" key="12">
    <source>
        <dbReference type="EMBL" id="RUS86893.1"/>
    </source>
</evidence>
<reference evidence="12 13" key="1">
    <citation type="submission" date="2019-01" db="EMBL/GenBank/DDBJ databases">
        <title>A draft genome assembly of the solar-powered sea slug Elysia chlorotica.</title>
        <authorList>
            <person name="Cai H."/>
            <person name="Li Q."/>
            <person name="Fang X."/>
            <person name="Li J."/>
            <person name="Curtis N.E."/>
            <person name="Altenburger A."/>
            <person name="Shibata T."/>
            <person name="Feng M."/>
            <person name="Maeda T."/>
            <person name="Schwartz J.A."/>
            <person name="Shigenobu S."/>
            <person name="Lundholm N."/>
            <person name="Nishiyama T."/>
            <person name="Yang H."/>
            <person name="Hasebe M."/>
            <person name="Li S."/>
            <person name="Pierce S.K."/>
            <person name="Wang J."/>
        </authorList>
    </citation>
    <scope>NUCLEOTIDE SEQUENCE [LARGE SCALE GENOMIC DNA]</scope>
    <source>
        <strain evidence="12">EC2010</strain>
        <tissue evidence="12">Whole organism of an adult</tissue>
    </source>
</reference>